<evidence type="ECO:0008006" key="8">
    <source>
        <dbReference type="Google" id="ProtNLM"/>
    </source>
</evidence>
<comment type="caution">
    <text evidence="2">The sequence shown here is derived from an EMBL/GenBank/DDBJ whole genome shotgun (WGS) entry which is preliminary data.</text>
</comment>
<dbReference type="AlphaFoldDB" id="A0A6A3NUB5"/>
<dbReference type="Proteomes" id="UP000434957">
    <property type="component" value="Unassembled WGS sequence"/>
</dbReference>
<dbReference type="Proteomes" id="UP000429607">
    <property type="component" value="Unassembled WGS sequence"/>
</dbReference>
<evidence type="ECO:0000313" key="4">
    <source>
        <dbReference type="EMBL" id="KAE9352420.1"/>
    </source>
</evidence>
<evidence type="ECO:0000313" key="7">
    <source>
        <dbReference type="Proteomes" id="UP000435112"/>
    </source>
</evidence>
<name>A0A6A3NUB5_9STRA</name>
<feature type="signal peptide" evidence="1">
    <location>
        <begin position="1"/>
        <end position="18"/>
    </location>
</feature>
<reference evidence="5 7" key="1">
    <citation type="submission" date="2018-09" db="EMBL/GenBank/DDBJ databases">
        <title>Genomic investigation of the strawberry pathogen Phytophthora fragariae indicates pathogenicity is determined by transcriptional variation in three key races.</title>
        <authorList>
            <person name="Adams T.M."/>
            <person name="Armitage A.D."/>
            <person name="Sobczyk M.K."/>
            <person name="Bates H.J."/>
            <person name="Dunwell J.M."/>
            <person name="Nellist C.F."/>
            <person name="Harrison R.J."/>
        </authorList>
    </citation>
    <scope>NUCLEOTIDE SEQUENCE [LARGE SCALE GENOMIC DNA]</scope>
    <source>
        <strain evidence="3 5">SCRP249</strain>
        <strain evidence="2 7">SCRP324</strain>
        <strain evidence="4 6">SCRP333</strain>
    </source>
</reference>
<sequence length="80" mass="8537">MHCYSFPVCLLGWLSAACEPVWHFTTIGIAASAFNPSTTTKATLSTTLGPLVAWSLFHLEQQNSNVAVEKDAGPTPACAR</sequence>
<dbReference type="EMBL" id="QXFT01000166">
    <property type="protein sequence ID" value="KAE9352420.1"/>
    <property type="molecule type" value="Genomic_DNA"/>
</dbReference>
<keyword evidence="6" id="KW-1185">Reference proteome</keyword>
<protein>
    <recommendedName>
        <fullName evidence="8">Secreted protein</fullName>
    </recommendedName>
</protein>
<feature type="chain" id="PRO_5036165410" description="Secreted protein" evidence="1">
    <location>
        <begin position="19"/>
        <end position="80"/>
    </location>
</feature>
<evidence type="ECO:0000256" key="1">
    <source>
        <dbReference type="SAM" id="SignalP"/>
    </source>
</evidence>
<evidence type="ECO:0000313" key="2">
    <source>
        <dbReference type="EMBL" id="KAE9044066.1"/>
    </source>
</evidence>
<evidence type="ECO:0000313" key="6">
    <source>
        <dbReference type="Proteomes" id="UP000434957"/>
    </source>
</evidence>
<gene>
    <name evidence="3" type="ORF">PR001_g3032</name>
    <name evidence="2" type="ORF">PR002_g3012</name>
    <name evidence="4" type="ORF">PR003_g4399</name>
</gene>
<evidence type="ECO:0000313" key="3">
    <source>
        <dbReference type="EMBL" id="KAE9049733.1"/>
    </source>
</evidence>
<dbReference type="Proteomes" id="UP000435112">
    <property type="component" value="Unassembled WGS sequence"/>
</dbReference>
<dbReference type="EMBL" id="QXFU01000106">
    <property type="protein sequence ID" value="KAE9044066.1"/>
    <property type="molecule type" value="Genomic_DNA"/>
</dbReference>
<dbReference type="EMBL" id="QXFV01000110">
    <property type="protein sequence ID" value="KAE9049733.1"/>
    <property type="molecule type" value="Genomic_DNA"/>
</dbReference>
<accession>A0A6A3NUB5</accession>
<dbReference type="OrthoDB" id="10284147at2759"/>
<proteinExistence type="predicted"/>
<organism evidence="2 7">
    <name type="scientific">Phytophthora rubi</name>
    <dbReference type="NCBI Taxonomy" id="129364"/>
    <lineage>
        <taxon>Eukaryota</taxon>
        <taxon>Sar</taxon>
        <taxon>Stramenopiles</taxon>
        <taxon>Oomycota</taxon>
        <taxon>Peronosporomycetes</taxon>
        <taxon>Peronosporales</taxon>
        <taxon>Peronosporaceae</taxon>
        <taxon>Phytophthora</taxon>
    </lineage>
</organism>
<keyword evidence="1" id="KW-0732">Signal</keyword>
<evidence type="ECO:0000313" key="5">
    <source>
        <dbReference type="Proteomes" id="UP000429607"/>
    </source>
</evidence>